<dbReference type="InterPro" id="IPR036277">
    <property type="entry name" value="SMC_hinge_sf"/>
</dbReference>
<feature type="coiled-coil region" evidence="4">
    <location>
        <begin position="84"/>
        <end position="124"/>
    </location>
</feature>
<dbReference type="SUPFAM" id="SSF75553">
    <property type="entry name" value="Smc hinge domain"/>
    <property type="match status" value="1"/>
</dbReference>
<dbReference type="Gene3D" id="1.20.1060.20">
    <property type="match status" value="1"/>
</dbReference>
<dbReference type="PANTHER" id="PTHR18937:SF172">
    <property type="entry name" value="STRUCTURAL MAINTENANCE OF CHROMOSOMES PROTEIN"/>
    <property type="match status" value="1"/>
</dbReference>
<evidence type="ECO:0000256" key="2">
    <source>
        <dbReference type="ARBA" id="ARBA00022840"/>
    </source>
</evidence>
<evidence type="ECO:0000256" key="1">
    <source>
        <dbReference type="ARBA" id="ARBA00022741"/>
    </source>
</evidence>
<dbReference type="EMBL" id="CAJVPQ010002513">
    <property type="protein sequence ID" value="CAG8599792.1"/>
    <property type="molecule type" value="Genomic_DNA"/>
</dbReference>
<keyword evidence="6" id="KW-1185">Reference proteome</keyword>
<dbReference type="Proteomes" id="UP000789570">
    <property type="component" value="Unassembled WGS sequence"/>
</dbReference>
<dbReference type="GO" id="GO:0007076">
    <property type="term" value="P:mitotic chromosome condensation"/>
    <property type="evidence" value="ECO:0007669"/>
    <property type="project" value="TreeGrafter"/>
</dbReference>
<evidence type="ECO:0000313" key="6">
    <source>
        <dbReference type="Proteomes" id="UP000789570"/>
    </source>
</evidence>
<proteinExistence type="predicted"/>
<dbReference type="AlphaFoldDB" id="A0A9N9GE28"/>
<keyword evidence="2" id="KW-0067">ATP-binding</keyword>
<accession>A0A9N9GE28</accession>
<evidence type="ECO:0000256" key="3">
    <source>
        <dbReference type="ARBA" id="ARBA00023242"/>
    </source>
</evidence>
<keyword evidence="3" id="KW-0539">Nucleus</keyword>
<gene>
    <name evidence="5" type="ORF">FCALED_LOCUS8532</name>
</gene>
<comment type="caution">
    <text evidence="5">The sequence shown here is derived from an EMBL/GenBank/DDBJ whole genome shotgun (WGS) entry which is preliminary data.</text>
</comment>
<dbReference type="GO" id="GO:0000796">
    <property type="term" value="C:condensin complex"/>
    <property type="evidence" value="ECO:0007669"/>
    <property type="project" value="TreeGrafter"/>
</dbReference>
<keyword evidence="4" id="KW-0175">Coiled coil</keyword>
<evidence type="ECO:0000313" key="5">
    <source>
        <dbReference type="EMBL" id="CAG8599792.1"/>
    </source>
</evidence>
<reference evidence="5" key="1">
    <citation type="submission" date="2021-06" db="EMBL/GenBank/DDBJ databases">
        <authorList>
            <person name="Kallberg Y."/>
            <person name="Tangrot J."/>
            <person name="Rosling A."/>
        </authorList>
    </citation>
    <scope>NUCLEOTIDE SEQUENCE</scope>
    <source>
        <strain evidence="5">UK204</strain>
    </source>
</reference>
<dbReference type="OrthoDB" id="5575062at2759"/>
<name>A0A9N9GE28_9GLOM</name>
<keyword evidence="1" id="KW-0547">Nucleotide-binding</keyword>
<protein>
    <submittedName>
        <fullName evidence="5">14466_t:CDS:1</fullName>
    </submittedName>
</protein>
<organism evidence="5 6">
    <name type="scientific">Funneliformis caledonium</name>
    <dbReference type="NCBI Taxonomy" id="1117310"/>
    <lineage>
        <taxon>Eukaryota</taxon>
        <taxon>Fungi</taxon>
        <taxon>Fungi incertae sedis</taxon>
        <taxon>Mucoromycota</taxon>
        <taxon>Glomeromycotina</taxon>
        <taxon>Glomeromycetes</taxon>
        <taxon>Glomerales</taxon>
        <taxon>Glomeraceae</taxon>
        <taxon>Funneliformis</taxon>
    </lineage>
</organism>
<dbReference type="PANTHER" id="PTHR18937">
    <property type="entry name" value="STRUCTURAL MAINTENANCE OF CHROMOSOMES SMC FAMILY MEMBER"/>
    <property type="match status" value="1"/>
</dbReference>
<dbReference type="GO" id="GO:0005524">
    <property type="term" value="F:ATP binding"/>
    <property type="evidence" value="ECO:0007669"/>
    <property type="project" value="UniProtKB-KW"/>
</dbReference>
<sequence length="285" mass="33117">MKSKAPNEHEDGFLEYIEYFININSLFEEANEKVETLDEERSEKLNRVKIVNKTMKKEAEDFLRDENTLALKQSKILLECKNNTEILTKAVNKLIDQLREEEEKHQLEKVTNEILEELANYEKDDINLEERKKTRNSKKKKVTMAFSTDRHGLSEAKTALRFNEQEGFYSKIVSYKGLCDLLGNLGVIDDKYDVAISIACPALNNIAVDSVEVGHNFRSIERQPSKIEEEIKILQDFGNWGDKLRAQKSKIDHVKDQHVLINERIIKSQVANQGRKRIRLKLKIL</sequence>
<evidence type="ECO:0000256" key="4">
    <source>
        <dbReference type="SAM" id="Coils"/>
    </source>
</evidence>